<feature type="active site" description="Charge relay system" evidence="5 6">
    <location>
        <position position="169"/>
    </location>
</feature>
<evidence type="ECO:0000256" key="3">
    <source>
        <dbReference type="ARBA" id="ARBA00022801"/>
    </source>
</evidence>
<dbReference type="PANTHER" id="PTHR43806:SF11">
    <property type="entry name" value="CEREVISIN-RELATED"/>
    <property type="match status" value="1"/>
</dbReference>
<gene>
    <name evidence="11" type="ORF">EV643_1336</name>
</gene>
<dbReference type="EMBL" id="SNWQ01000033">
    <property type="protein sequence ID" value="TDO33208.1"/>
    <property type="molecule type" value="Genomic_DNA"/>
</dbReference>
<dbReference type="PROSITE" id="PS00136">
    <property type="entry name" value="SUBTILASE_ASP"/>
    <property type="match status" value="1"/>
</dbReference>
<evidence type="ECO:0000259" key="10">
    <source>
        <dbReference type="Pfam" id="PF05922"/>
    </source>
</evidence>
<feature type="domain" description="Peptidase S8/S53" evidence="9">
    <location>
        <begin position="132"/>
        <end position="376"/>
    </location>
</feature>
<dbReference type="GO" id="GO:0006508">
    <property type="term" value="P:proteolysis"/>
    <property type="evidence" value="ECO:0007669"/>
    <property type="project" value="UniProtKB-KW"/>
</dbReference>
<dbReference type="Pfam" id="PF05922">
    <property type="entry name" value="Inhibitor_I9"/>
    <property type="match status" value="1"/>
</dbReference>
<dbReference type="SUPFAM" id="SSF52743">
    <property type="entry name" value="Subtilisin-like"/>
    <property type="match status" value="1"/>
</dbReference>
<dbReference type="Gene3D" id="3.30.70.80">
    <property type="entry name" value="Peptidase S8 propeptide/proteinase inhibitor I9"/>
    <property type="match status" value="1"/>
</dbReference>
<dbReference type="Gene3D" id="3.40.50.200">
    <property type="entry name" value="Peptidase S8/S53 domain"/>
    <property type="match status" value="1"/>
</dbReference>
<dbReference type="Pfam" id="PF00082">
    <property type="entry name" value="Peptidase_S8"/>
    <property type="match status" value="1"/>
</dbReference>
<dbReference type="InterPro" id="IPR010259">
    <property type="entry name" value="S8pro/Inhibitor_I9"/>
</dbReference>
<keyword evidence="8" id="KW-0732">Signal</keyword>
<dbReference type="InterPro" id="IPR000209">
    <property type="entry name" value="Peptidase_S8/S53_dom"/>
</dbReference>
<dbReference type="AlphaFoldDB" id="A0A4V3C6C6"/>
<dbReference type="Proteomes" id="UP000295388">
    <property type="component" value="Unassembled WGS sequence"/>
</dbReference>
<keyword evidence="4 6" id="KW-0720">Serine protease</keyword>
<feature type="domain" description="Inhibitor I9" evidence="10">
    <location>
        <begin position="38"/>
        <end position="100"/>
    </location>
</feature>
<protein>
    <submittedName>
        <fullName evidence="11">Peptidase inhibitor I9</fullName>
    </submittedName>
</protein>
<dbReference type="PRINTS" id="PR00723">
    <property type="entry name" value="SUBTILISIN"/>
</dbReference>
<comment type="caution">
    <text evidence="11">The sequence shown here is derived from an EMBL/GenBank/DDBJ whole genome shotgun (WGS) entry which is preliminary data.</text>
</comment>
<sequence length="401" mass="40034">MRPRRSTVLVAAVIVATSTTAAASAAAKPPDGAVRGSYIVTLRTGEPGAVANEHARRYSAVVEHVYRSALHGYSAVMSAADARRLAADPAVARVVPDGVAHAATQTVPPGIDRIDADVSSTAAGNGKGAVDVDIAIIDTGIDAKHPDLKVVGGVNCVPGSTSYDDLNGHGTHVAGIAAAKDNHVGVVGVAPGARLWAVRVLNSQGSGTFSSIICGIDWVTAHAGTIEVANMSLGGSAAEGSCGDGGMHEAICASVSAGVTYAVAAGNAAADAAFFVPASYDEVITVSALTDFDGVPGGVGTPTCQIGTDDEFAFFSNFGADVDLVAPGVCVLSTWRGGGYRSISGTSMSSPHVAGAAALYRSTHPAATPAQVQAALQGAGTFDWTADPDGVQEPLVIVGGF</sequence>
<evidence type="ECO:0000256" key="2">
    <source>
        <dbReference type="ARBA" id="ARBA00022670"/>
    </source>
</evidence>
<dbReference type="InterPro" id="IPR015500">
    <property type="entry name" value="Peptidase_S8_subtilisin-rel"/>
</dbReference>
<accession>A0A4V3C6C6</accession>
<proteinExistence type="inferred from homology"/>
<dbReference type="PROSITE" id="PS00137">
    <property type="entry name" value="SUBTILASE_HIS"/>
    <property type="match status" value="1"/>
</dbReference>
<name>A0A4V3C6C6_9ACTN</name>
<dbReference type="InterPro" id="IPR037045">
    <property type="entry name" value="S8pro/Inhibitor_I9_sf"/>
</dbReference>
<evidence type="ECO:0000256" key="8">
    <source>
        <dbReference type="SAM" id="SignalP"/>
    </source>
</evidence>
<reference evidence="11 12" key="1">
    <citation type="submission" date="2019-03" db="EMBL/GenBank/DDBJ databases">
        <title>Genomic Encyclopedia of Type Strains, Phase III (KMG-III): the genomes of soil and plant-associated and newly described type strains.</title>
        <authorList>
            <person name="Whitman W."/>
        </authorList>
    </citation>
    <scope>NUCLEOTIDE SEQUENCE [LARGE SCALE GENOMIC DNA]</scope>
    <source>
        <strain evidence="11 12">VKM Ac-2527</strain>
    </source>
</reference>
<comment type="similarity">
    <text evidence="1 6 7">Belongs to the peptidase S8 family.</text>
</comment>
<dbReference type="InterPro" id="IPR023827">
    <property type="entry name" value="Peptidase_S8_Asp-AS"/>
</dbReference>
<evidence type="ECO:0000256" key="5">
    <source>
        <dbReference type="PIRSR" id="PIRSR615500-1"/>
    </source>
</evidence>
<evidence type="ECO:0000259" key="9">
    <source>
        <dbReference type="Pfam" id="PF00082"/>
    </source>
</evidence>
<dbReference type="RefSeq" id="WP_133805339.1">
    <property type="nucleotide sequence ID" value="NZ_SNWQ01000033.1"/>
</dbReference>
<dbReference type="InterPro" id="IPR036852">
    <property type="entry name" value="Peptidase_S8/S53_dom_sf"/>
</dbReference>
<dbReference type="PROSITE" id="PS00138">
    <property type="entry name" value="SUBTILASE_SER"/>
    <property type="match status" value="1"/>
</dbReference>
<evidence type="ECO:0000313" key="11">
    <source>
        <dbReference type="EMBL" id="TDO33208.1"/>
    </source>
</evidence>
<dbReference type="InterPro" id="IPR022398">
    <property type="entry name" value="Peptidase_S8_His-AS"/>
</dbReference>
<evidence type="ECO:0000256" key="7">
    <source>
        <dbReference type="RuleBase" id="RU003355"/>
    </source>
</evidence>
<dbReference type="InterPro" id="IPR023828">
    <property type="entry name" value="Peptidase_S8_Ser-AS"/>
</dbReference>
<organism evidence="11 12">
    <name type="scientific">Kribbella caucasensis</name>
    <dbReference type="NCBI Taxonomy" id="2512215"/>
    <lineage>
        <taxon>Bacteria</taxon>
        <taxon>Bacillati</taxon>
        <taxon>Actinomycetota</taxon>
        <taxon>Actinomycetes</taxon>
        <taxon>Propionibacteriales</taxon>
        <taxon>Kribbellaceae</taxon>
        <taxon>Kribbella</taxon>
    </lineage>
</organism>
<dbReference type="OrthoDB" id="5165638at2"/>
<feature type="signal peptide" evidence="8">
    <location>
        <begin position="1"/>
        <end position="21"/>
    </location>
</feature>
<evidence type="ECO:0000256" key="6">
    <source>
        <dbReference type="PROSITE-ProRule" id="PRU01240"/>
    </source>
</evidence>
<keyword evidence="12" id="KW-1185">Reference proteome</keyword>
<evidence type="ECO:0000313" key="12">
    <source>
        <dbReference type="Proteomes" id="UP000295388"/>
    </source>
</evidence>
<dbReference type="GO" id="GO:0004252">
    <property type="term" value="F:serine-type endopeptidase activity"/>
    <property type="evidence" value="ECO:0007669"/>
    <property type="project" value="UniProtKB-UniRule"/>
</dbReference>
<dbReference type="SUPFAM" id="SSF54897">
    <property type="entry name" value="Protease propeptides/inhibitors"/>
    <property type="match status" value="1"/>
</dbReference>
<evidence type="ECO:0000256" key="4">
    <source>
        <dbReference type="ARBA" id="ARBA00022825"/>
    </source>
</evidence>
<feature type="chain" id="PRO_5039355442" evidence="8">
    <location>
        <begin position="22"/>
        <end position="401"/>
    </location>
</feature>
<keyword evidence="3 6" id="KW-0378">Hydrolase</keyword>
<keyword evidence="2 6" id="KW-0645">Protease</keyword>
<feature type="active site" description="Charge relay system" evidence="5 6">
    <location>
        <position position="138"/>
    </location>
</feature>
<feature type="active site" description="Charge relay system" evidence="5 6">
    <location>
        <position position="347"/>
    </location>
</feature>
<dbReference type="InterPro" id="IPR050131">
    <property type="entry name" value="Peptidase_S8_subtilisin-like"/>
</dbReference>
<dbReference type="PROSITE" id="PS51892">
    <property type="entry name" value="SUBTILASE"/>
    <property type="match status" value="1"/>
</dbReference>
<dbReference type="PANTHER" id="PTHR43806">
    <property type="entry name" value="PEPTIDASE S8"/>
    <property type="match status" value="1"/>
</dbReference>
<evidence type="ECO:0000256" key="1">
    <source>
        <dbReference type="ARBA" id="ARBA00011073"/>
    </source>
</evidence>